<proteinExistence type="inferred from homology"/>
<organism evidence="9 10">
    <name type="scientific">Peribacillus simplex</name>
    <dbReference type="NCBI Taxonomy" id="1478"/>
    <lineage>
        <taxon>Bacteria</taxon>
        <taxon>Bacillati</taxon>
        <taxon>Bacillota</taxon>
        <taxon>Bacilli</taxon>
        <taxon>Bacillales</taxon>
        <taxon>Bacillaceae</taxon>
        <taxon>Peribacillus</taxon>
    </lineage>
</organism>
<protein>
    <recommendedName>
        <fullName evidence="7">Phosphate transport system permease protein</fullName>
    </recommendedName>
</protein>
<sequence length="313" mass="34140">MLEPKQTDTYSVQRLILEKKSKKRWNIEKFIPKLLFLTAVISVFITIGIVLTLIFETFIFFEKVSIVEFLTGHKWLPFASTPSFGVMPLVVGTLKVTVIAAIVAVPIGLATAIFLSEYASEKTRRIIKPILEVLAGIPTIVYGFFALTFVTPVLRDIFPSLDMFNALSPGIVVGIMIMPMIASLSEDALVSVPKSIREGAYALGATKLETTIKVVLPAAMSGIVASIVLALSRAIGETMIVSVAGGSTPSMSMDVTNSIQTMTAYIVQVSTGDAGYGTTIYYSIYAVGMTLFVFTLIMNLLAQFISRKFREEY</sequence>
<dbReference type="InterPro" id="IPR000515">
    <property type="entry name" value="MetI-like"/>
</dbReference>
<evidence type="ECO:0000256" key="2">
    <source>
        <dbReference type="ARBA" id="ARBA00022448"/>
    </source>
</evidence>
<keyword evidence="3 6" id="KW-0812">Transmembrane</keyword>
<keyword evidence="2 6" id="KW-0813">Transport</keyword>
<reference evidence="9" key="1">
    <citation type="submission" date="2021-11" db="EMBL/GenBank/DDBJ databases">
        <authorList>
            <person name="Bulgarelli D."/>
        </authorList>
    </citation>
    <scope>NUCLEOTIDE SEQUENCE</scope>
    <source>
        <strain evidence="9">Bi133</strain>
    </source>
</reference>
<keyword evidence="4 6" id="KW-1133">Transmembrane helix</keyword>
<evidence type="ECO:0000256" key="7">
    <source>
        <dbReference type="RuleBase" id="RU363054"/>
    </source>
</evidence>
<evidence type="ECO:0000313" key="10">
    <source>
        <dbReference type="Proteomes" id="UP000789326"/>
    </source>
</evidence>
<comment type="function">
    <text evidence="7">Part of the binding-protein-dependent transport system for phosphate; probably responsible for the translocation of the substrate across the membrane.</text>
</comment>
<dbReference type="PROSITE" id="PS50928">
    <property type="entry name" value="ABC_TM1"/>
    <property type="match status" value="1"/>
</dbReference>
<dbReference type="AlphaFoldDB" id="A0A9W4KZF0"/>
<feature type="transmembrane region" description="Helical" evidence="6">
    <location>
        <begin position="130"/>
        <end position="154"/>
    </location>
</feature>
<comment type="caution">
    <text evidence="9">The sequence shown here is derived from an EMBL/GenBank/DDBJ whole genome shotgun (WGS) entry which is preliminary data.</text>
</comment>
<dbReference type="RefSeq" id="WP_230303039.1">
    <property type="nucleotide sequence ID" value="NZ_CAKKMG010000061.1"/>
</dbReference>
<keyword evidence="7" id="KW-0592">Phosphate transport</keyword>
<dbReference type="Proteomes" id="UP000789326">
    <property type="component" value="Unassembled WGS sequence"/>
</dbReference>
<evidence type="ECO:0000313" key="9">
    <source>
        <dbReference type="EMBL" id="CAH0270280.1"/>
    </source>
</evidence>
<feature type="transmembrane region" description="Helical" evidence="6">
    <location>
        <begin position="214"/>
        <end position="235"/>
    </location>
</feature>
<dbReference type="NCBIfam" id="TIGR02138">
    <property type="entry name" value="phosphate_pstC"/>
    <property type="match status" value="1"/>
</dbReference>
<feature type="transmembrane region" description="Helical" evidence="6">
    <location>
        <begin position="96"/>
        <end position="118"/>
    </location>
</feature>
<gene>
    <name evidence="9" type="primary">pstC1</name>
    <name evidence="9" type="ORF">SRABI133_03641</name>
</gene>
<comment type="subcellular location">
    <subcellularLocation>
        <location evidence="6">Cell membrane</location>
        <topology evidence="6">Multi-pass membrane protein</topology>
    </subcellularLocation>
    <subcellularLocation>
        <location evidence="1">Membrane</location>
        <topology evidence="1">Multi-pass membrane protein</topology>
    </subcellularLocation>
</comment>
<evidence type="ECO:0000259" key="8">
    <source>
        <dbReference type="PROSITE" id="PS50928"/>
    </source>
</evidence>
<dbReference type="GO" id="GO:0005315">
    <property type="term" value="F:phosphate transmembrane transporter activity"/>
    <property type="evidence" value="ECO:0007669"/>
    <property type="project" value="InterPro"/>
</dbReference>
<accession>A0A9W4KZF0</accession>
<evidence type="ECO:0000256" key="1">
    <source>
        <dbReference type="ARBA" id="ARBA00004141"/>
    </source>
</evidence>
<dbReference type="SUPFAM" id="SSF161098">
    <property type="entry name" value="MetI-like"/>
    <property type="match status" value="1"/>
</dbReference>
<dbReference type="GO" id="GO:0006817">
    <property type="term" value="P:phosphate ion transport"/>
    <property type="evidence" value="ECO:0007669"/>
    <property type="project" value="UniProtKB-KW"/>
</dbReference>
<dbReference type="EMBL" id="CAKKMG010000061">
    <property type="protein sequence ID" value="CAH0270280.1"/>
    <property type="molecule type" value="Genomic_DNA"/>
</dbReference>
<evidence type="ECO:0000256" key="6">
    <source>
        <dbReference type="RuleBase" id="RU363032"/>
    </source>
</evidence>
<evidence type="ECO:0000256" key="3">
    <source>
        <dbReference type="ARBA" id="ARBA00022692"/>
    </source>
</evidence>
<feature type="transmembrane region" description="Helical" evidence="6">
    <location>
        <begin position="34"/>
        <end position="61"/>
    </location>
</feature>
<keyword evidence="5 6" id="KW-0472">Membrane</keyword>
<comment type="similarity">
    <text evidence="7">Belongs to the binding-protein-dependent transport system permease family. CysTW subfamily.</text>
</comment>
<dbReference type="PANTHER" id="PTHR42727">
    <property type="entry name" value="PHOSPHATE TRANSPORT SYSTEM PERMEASE PROTEIN"/>
    <property type="match status" value="1"/>
</dbReference>
<feature type="domain" description="ABC transmembrane type-1" evidence="8">
    <location>
        <begin position="90"/>
        <end position="302"/>
    </location>
</feature>
<dbReference type="PANTHER" id="PTHR42727:SF1">
    <property type="entry name" value="PHOSPHATE TRANSPORT SYSTEM PERMEASE"/>
    <property type="match status" value="1"/>
</dbReference>
<feature type="transmembrane region" description="Helical" evidence="6">
    <location>
        <begin position="280"/>
        <end position="302"/>
    </location>
</feature>
<dbReference type="InterPro" id="IPR035906">
    <property type="entry name" value="MetI-like_sf"/>
</dbReference>
<evidence type="ECO:0000256" key="4">
    <source>
        <dbReference type="ARBA" id="ARBA00022989"/>
    </source>
</evidence>
<dbReference type="CDD" id="cd06261">
    <property type="entry name" value="TM_PBP2"/>
    <property type="match status" value="1"/>
</dbReference>
<evidence type="ECO:0000256" key="5">
    <source>
        <dbReference type="ARBA" id="ARBA00023136"/>
    </source>
</evidence>
<keyword evidence="7" id="KW-1003">Cell membrane</keyword>
<dbReference type="GO" id="GO:0005886">
    <property type="term" value="C:plasma membrane"/>
    <property type="evidence" value="ECO:0007669"/>
    <property type="project" value="UniProtKB-SubCell"/>
</dbReference>
<feature type="transmembrane region" description="Helical" evidence="6">
    <location>
        <begin position="166"/>
        <end position="184"/>
    </location>
</feature>
<dbReference type="Gene3D" id="1.10.3720.10">
    <property type="entry name" value="MetI-like"/>
    <property type="match status" value="1"/>
</dbReference>
<dbReference type="InterPro" id="IPR011864">
    <property type="entry name" value="Phosphate_PstC"/>
</dbReference>
<dbReference type="Pfam" id="PF00528">
    <property type="entry name" value="BPD_transp_1"/>
    <property type="match status" value="1"/>
</dbReference>
<name>A0A9W4KZF0_9BACI</name>